<keyword evidence="1" id="KW-0472">Membrane</keyword>
<dbReference type="InterPro" id="IPR025250">
    <property type="entry name" value="DUF4199"/>
</dbReference>
<feature type="transmembrane region" description="Helical" evidence="1">
    <location>
        <begin position="27"/>
        <end position="47"/>
    </location>
</feature>
<protein>
    <submittedName>
        <fullName evidence="2">DUF4199 domain-containing protein</fullName>
    </submittedName>
</protein>
<dbReference type="RefSeq" id="WP_256536937.1">
    <property type="nucleotide sequence ID" value="NZ_JANHOH010000001.1"/>
</dbReference>
<evidence type="ECO:0000313" key="2">
    <source>
        <dbReference type="EMBL" id="MCQ6956725.1"/>
    </source>
</evidence>
<keyword evidence="1" id="KW-1133">Transmembrane helix</keyword>
<dbReference type="EMBL" id="JANHOH010000001">
    <property type="protein sequence ID" value="MCQ6956725.1"/>
    <property type="molecule type" value="Genomic_DNA"/>
</dbReference>
<keyword evidence="3" id="KW-1185">Reference proteome</keyword>
<evidence type="ECO:0000313" key="3">
    <source>
        <dbReference type="Proteomes" id="UP001204376"/>
    </source>
</evidence>
<organism evidence="2 3">
    <name type="scientific">Mucilaginibacter aquariorum</name>
    <dbReference type="NCBI Taxonomy" id="2967225"/>
    <lineage>
        <taxon>Bacteria</taxon>
        <taxon>Pseudomonadati</taxon>
        <taxon>Bacteroidota</taxon>
        <taxon>Sphingobacteriia</taxon>
        <taxon>Sphingobacteriales</taxon>
        <taxon>Sphingobacteriaceae</taxon>
        <taxon>Mucilaginibacter</taxon>
    </lineage>
</organism>
<feature type="transmembrane region" description="Helical" evidence="1">
    <location>
        <begin position="68"/>
        <end position="87"/>
    </location>
</feature>
<feature type="transmembrane region" description="Helical" evidence="1">
    <location>
        <begin position="139"/>
        <end position="160"/>
    </location>
</feature>
<evidence type="ECO:0000256" key="1">
    <source>
        <dbReference type="SAM" id="Phobius"/>
    </source>
</evidence>
<reference evidence="2 3" key="1">
    <citation type="submission" date="2022-07" db="EMBL/GenBank/DDBJ databases">
        <title>Mucilaginibacter sp. JC4.</title>
        <authorList>
            <person name="Le V."/>
            <person name="Ko S.-R."/>
            <person name="Ahn C.-Y."/>
            <person name="Oh H.-M."/>
        </authorList>
    </citation>
    <scope>NUCLEOTIDE SEQUENCE [LARGE SCALE GENOMIC DNA]</scope>
    <source>
        <strain evidence="2 3">JC4</strain>
    </source>
</reference>
<dbReference type="Proteomes" id="UP001204376">
    <property type="component" value="Unassembled WGS sequence"/>
</dbReference>
<keyword evidence="1" id="KW-0812">Transmembrane</keyword>
<proteinExistence type="predicted"/>
<name>A0ABT1SWJ3_9SPHI</name>
<accession>A0ABT1SWJ3</accession>
<feature type="transmembrane region" description="Helical" evidence="1">
    <location>
        <begin position="5"/>
        <end position="21"/>
    </location>
</feature>
<dbReference type="Pfam" id="PF13858">
    <property type="entry name" value="DUF4199"/>
    <property type="match status" value="1"/>
</dbReference>
<sequence length="177" mass="19445">MRNGLLIGGISIVLTLIFWIVDPLMQYTNTWVSLLMFVIIIALFVIFGLEIRKAVGGYWTFGEAFKGLFVMSLYVSILSIAFHYILFNFIDPTLAQRAADAVIAKLNDSLSKSGVSQEKIDEISKSITGKFDASFKNEAINLGVGIIIYAVIDLIIAAIIKKTPPLAPIIDDTDPTV</sequence>
<gene>
    <name evidence="2" type="ORF">NPE20_02090</name>
</gene>
<comment type="caution">
    <text evidence="2">The sequence shown here is derived from an EMBL/GenBank/DDBJ whole genome shotgun (WGS) entry which is preliminary data.</text>
</comment>